<dbReference type="Proteomes" id="UP000030960">
    <property type="component" value="Unassembled WGS sequence"/>
</dbReference>
<reference evidence="1 2" key="1">
    <citation type="submission" date="2014-10" db="EMBL/GenBank/DDBJ databases">
        <title>Genome sequence of Ponticoccus sp. strain UMTAT08 isolated from clonal culture of toxic dinoflagellate Alexandrium tamiyavanichii.</title>
        <authorList>
            <person name="Gan H.Y."/>
            <person name="Muhd D.-D."/>
            <person name="Mohd Noor M.E."/>
            <person name="Yeong Y.S."/>
            <person name="Usup G."/>
        </authorList>
    </citation>
    <scope>NUCLEOTIDE SEQUENCE [LARGE SCALE GENOMIC DNA]</scope>
    <source>
        <strain evidence="1 2">UMTAT08</strain>
    </source>
</reference>
<sequence>MTAPHERNGWRLVTAGNLVPLWSDCGKISLENGTEWTIGRSEVSLHVILFTDLPHPDDPTETCIYMRNCEQDIAALAEGLTGSAPA</sequence>
<comment type="caution">
    <text evidence="1">The sequence shown here is derived from an EMBL/GenBank/DDBJ whole genome shotgun (WGS) entry which is preliminary data.</text>
</comment>
<protein>
    <submittedName>
        <fullName evidence="1">Uncharacterized protein</fullName>
    </submittedName>
</protein>
<dbReference type="RefSeq" id="WP_043146398.1">
    <property type="nucleotide sequence ID" value="NZ_JSUQ01000028.1"/>
</dbReference>
<evidence type="ECO:0000313" key="2">
    <source>
        <dbReference type="Proteomes" id="UP000030960"/>
    </source>
</evidence>
<organism evidence="1 2">
    <name type="scientific">Mameliella alba</name>
    <dbReference type="NCBI Taxonomy" id="561184"/>
    <lineage>
        <taxon>Bacteria</taxon>
        <taxon>Pseudomonadati</taxon>
        <taxon>Pseudomonadota</taxon>
        <taxon>Alphaproteobacteria</taxon>
        <taxon>Rhodobacterales</taxon>
        <taxon>Roseobacteraceae</taxon>
        <taxon>Mameliella</taxon>
    </lineage>
</organism>
<dbReference type="EMBL" id="JSUQ01000028">
    <property type="protein sequence ID" value="KHQ50309.1"/>
    <property type="molecule type" value="Genomic_DNA"/>
</dbReference>
<dbReference type="AlphaFoldDB" id="A0A0B3SI99"/>
<evidence type="ECO:0000313" key="1">
    <source>
        <dbReference type="EMBL" id="KHQ50309.1"/>
    </source>
</evidence>
<accession>A0A0B3SI99</accession>
<name>A0A0B3SI99_9RHOB</name>
<keyword evidence="2" id="KW-1185">Reference proteome</keyword>
<gene>
    <name evidence="1" type="ORF">OA50_05157</name>
</gene>
<proteinExistence type="predicted"/>